<feature type="compositionally biased region" description="Basic and acidic residues" evidence="2">
    <location>
        <begin position="747"/>
        <end position="762"/>
    </location>
</feature>
<dbReference type="Proteomes" id="UP000224006">
    <property type="component" value="Chromosome XI"/>
</dbReference>
<evidence type="ECO:0000313" key="5">
    <source>
        <dbReference type="Proteomes" id="UP000224006"/>
    </source>
</evidence>
<evidence type="ECO:0000259" key="3">
    <source>
        <dbReference type="PROSITE" id="PS50076"/>
    </source>
</evidence>
<dbReference type="KEGG" id="bbes:BESB_019630"/>
<feature type="compositionally biased region" description="Polar residues" evidence="2">
    <location>
        <begin position="479"/>
        <end position="489"/>
    </location>
</feature>
<gene>
    <name evidence="4" type="ORF">BESB_019630</name>
</gene>
<feature type="compositionally biased region" description="Acidic residues" evidence="2">
    <location>
        <begin position="706"/>
        <end position="716"/>
    </location>
</feature>
<name>A0A2A9M9G8_BESBE</name>
<sequence>MAGLARKFVDCYKVLGLPPTCTDGEIKKKFAELAKQLHPDSGSASQCRDKFQAVTEAYRQLTANRREYDALYEANVGSRDGFSTFSSFLGKKRSPDASSFSAGGGFAKSEPFAHDAAFWEALYGQRNFRHAQGAFWATGRQPPGGPKFWRSLDDDEEDFSHFEPEWKRRGGAFRSHPRREAEASFSAAEGRERGRRKVDGDDAARDFERRGVQGSRRAGRGGGEGAASRRSREASETRGGGGSPRHARGGASSSVFEEECFATESRNRFDPEEEWFEDTKYRARNHAQDGRLKDGGDAYANRSAARRKPKEGGALGRWRQWREVDVCVVEEDDDVEPRARTKSRKPREEETAGRRQGTARATRDTRKDGDAGDVGRAKTARGGGRRRGEDQTDEENRDEPEDGEGEKQGSACARRHSDPPSAGNEERSSWAETKKFSEHAEAGASSAPKDKQAREGADGRVEEARRAEGRVGADGESDISCSRMVSSFGLSADAAEASEGPSSRTPRPSSEALDDPECADAGVGSPRRGAVSRTLDEETAETFEGDSCVFQTGPGAGKPRRRSGGEEAQSQAERSEAEASCGEADAETRGARGQGKPEGKAERPAGKKETEGAAEGRRMEAQHFDVYSGGRAARGARNFFDSDSEGDDAAAYTFFSRRYGEPESDFCRGCGRGSPSSSSEWDEDEDFGGRGAGRAAFWGARCGGADSEDEQDDEDFQLSAGGDRERTRSWASRGGRGASPCGGNAERGGKNQDRRGAEQRARGLKEVDVYTLASALRKKGQHQALPRMTYSNKEGHDNRIEGVLFLNEAPIRDWLKTYGDRGRVYGVYRDGAFLYSLEWKKKKHWGKVGAHATYTASHC</sequence>
<dbReference type="PRINTS" id="PR00625">
    <property type="entry name" value="JDOMAIN"/>
</dbReference>
<evidence type="ECO:0000256" key="2">
    <source>
        <dbReference type="SAM" id="MobiDB-lite"/>
    </source>
</evidence>
<dbReference type="InterPro" id="IPR036869">
    <property type="entry name" value="J_dom_sf"/>
</dbReference>
<protein>
    <submittedName>
        <fullName evidence="4">DnaJ domain-containing protein</fullName>
    </submittedName>
</protein>
<feature type="compositionally biased region" description="Basic and acidic residues" evidence="2">
    <location>
        <begin position="189"/>
        <end position="211"/>
    </location>
</feature>
<dbReference type="PROSITE" id="PS50076">
    <property type="entry name" value="DNAJ_2"/>
    <property type="match status" value="1"/>
</dbReference>
<feature type="compositionally biased region" description="Basic and acidic residues" evidence="2">
    <location>
        <begin position="448"/>
        <end position="473"/>
    </location>
</feature>
<dbReference type="CDD" id="cd06257">
    <property type="entry name" value="DnaJ"/>
    <property type="match status" value="1"/>
</dbReference>
<dbReference type="RefSeq" id="XP_029216031.1">
    <property type="nucleotide sequence ID" value="XM_029360672.1"/>
</dbReference>
<feature type="region of interest" description="Disordered" evidence="2">
    <location>
        <begin position="170"/>
        <end position="626"/>
    </location>
</feature>
<keyword evidence="1" id="KW-0143">Chaperone</keyword>
<dbReference type="VEuPathDB" id="ToxoDB:BESB_019630"/>
<feature type="compositionally biased region" description="Basic and acidic residues" evidence="2">
    <location>
        <begin position="586"/>
        <end position="623"/>
    </location>
</feature>
<dbReference type="InterPro" id="IPR051938">
    <property type="entry name" value="Apopto_cytoskel_mod"/>
</dbReference>
<dbReference type="SUPFAM" id="SSF46565">
    <property type="entry name" value="Chaperone J-domain"/>
    <property type="match status" value="1"/>
</dbReference>
<dbReference type="PANTHER" id="PTHR44145:SF3">
    <property type="entry name" value="DNAJ HOMOLOG SUBFAMILY A MEMBER 3, MITOCHONDRIAL"/>
    <property type="match status" value="1"/>
</dbReference>
<dbReference type="STRING" id="94643.A0A2A9M9G8"/>
<dbReference type="AlphaFoldDB" id="A0A2A9M9G8"/>
<feature type="compositionally biased region" description="Basic and acidic residues" evidence="2">
    <location>
        <begin position="424"/>
        <end position="441"/>
    </location>
</feature>
<dbReference type="SMART" id="SM00271">
    <property type="entry name" value="DnaJ"/>
    <property type="match status" value="1"/>
</dbReference>
<proteinExistence type="predicted"/>
<reference evidence="4 5" key="1">
    <citation type="submission" date="2017-09" db="EMBL/GenBank/DDBJ databases">
        <title>Genome sequencing of Besnoitia besnoiti strain Bb-Ger1.</title>
        <authorList>
            <person name="Schares G."/>
            <person name="Venepally P."/>
            <person name="Lorenzi H.A."/>
        </authorList>
    </citation>
    <scope>NUCLEOTIDE SEQUENCE [LARGE SCALE GENOMIC DNA]</scope>
    <source>
        <strain evidence="4 5">Bb-Ger1</strain>
    </source>
</reference>
<evidence type="ECO:0000256" key="1">
    <source>
        <dbReference type="ARBA" id="ARBA00023186"/>
    </source>
</evidence>
<feature type="region of interest" description="Disordered" evidence="2">
    <location>
        <begin position="665"/>
        <end position="762"/>
    </location>
</feature>
<comment type="caution">
    <text evidence="4">The sequence shown here is derived from an EMBL/GenBank/DDBJ whole genome shotgun (WGS) entry which is preliminary data.</text>
</comment>
<organism evidence="4 5">
    <name type="scientific">Besnoitia besnoiti</name>
    <name type="common">Apicomplexan protozoan</name>
    <dbReference type="NCBI Taxonomy" id="94643"/>
    <lineage>
        <taxon>Eukaryota</taxon>
        <taxon>Sar</taxon>
        <taxon>Alveolata</taxon>
        <taxon>Apicomplexa</taxon>
        <taxon>Conoidasida</taxon>
        <taxon>Coccidia</taxon>
        <taxon>Eucoccidiorida</taxon>
        <taxon>Eimeriorina</taxon>
        <taxon>Sarcocystidae</taxon>
        <taxon>Besnoitia</taxon>
    </lineage>
</organism>
<feature type="compositionally biased region" description="Low complexity" evidence="2">
    <location>
        <begin position="693"/>
        <end position="705"/>
    </location>
</feature>
<dbReference type="OrthoDB" id="10250354at2759"/>
<feature type="compositionally biased region" description="Basic and acidic residues" evidence="2">
    <location>
        <begin position="277"/>
        <end position="296"/>
    </location>
</feature>
<feature type="compositionally biased region" description="Acidic residues" evidence="2">
    <location>
        <begin position="391"/>
        <end position="404"/>
    </location>
</feature>
<evidence type="ECO:0000313" key="4">
    <source>
        <dbReference type="EMBL" id="PFH32022.1"/>
    </source>
</evidence>
<dbReference type="Gene3D" id="1.10.287.110">
    <property type="entry name" value="DnaJ domain"/>
    <property type="match status" value="1"/>
</dbReference>
<dbReference type="GeneID" id="40307024"/>
<dbReference type="InterPro" id="IPR001623">
    <property type="entry name" value="DnaJ_domain"/>
</dbReference>
<accession>A0A2A9M9G8</accession>
<feature type="compositionally biased region" description="Basic and acidic residues" evidence="2">
    <location>
        <begin position="361"/>
        <end position="376"/>
    </location>
</feature>
<keyword evidence="5" id="KW-1185">Reference proteome</keyword>
<dbReference type="Pfam" id="PF00226">
    <property type="entry name" value="DnaJ"/>
    <property type="match status" value="1"/>
</dbReference>
<dbReference type="EMBL" id="NWUJ01000012">
    <property type="protein sequence ID" value="PFH32022.1"/>
    <property type="molecule type" value="Genomic_DNA"/>
</dbReference>
<feature type="domain" description="J" evidence="3">
    <location>
        <begin position="10"/>
        <end position="72"/>
    </location>
</feature>
<dbReference type="PANTHER" id="PTHR44145">
    <property type="entry name" value="DNAJ HOMOLOG SUBFAMILY A MEMBER 3, MITOCHONDRIAL"/>
    <property type="match status" value="1"/>
</dbReference>